<dbReference type="EMBL" id="CP104874">
    <property type="protein sequence ID" value="WWF06687.1"/>
    <property type="molecule type" value="Genomic_DNA"/>
</dbReference>
<gene>
    <name evidence="2" type="ORF">N5P18_07410</name>
</gene>
<organism evidence="2 3">
    <name type="scientific">Janibacter terrae</name>
    <dbReference type="NCBI Taxonomy" id="103817"/>
    <lineage>
        <taxon>Bacteria</taxon>
        <taxon>Bacillati</taxon>
        <taxon>Actinomycetota</taxon>
        <taxon>Actinomycetes</taxon>
        <taxon>Micrococcales</taxon>
        <taxon>Intrasporangiaceae</taxon>
        <taxon>Janibacter</taxon>
    </lineage>
</organism>
<evidence type="ECO:0000313" key="2">
    <source>
        <dbReference type="EMBL" id="WWF06687.1"/>
    </source>
</evidence>
<sequence length="89" mass="9997">MGLNIKNERVHELARQAAAATGLSQTGAVEEALRRLLEDYGEDPERRRRAAKVDIVQGIVRAYLGTPADPDRQIERVEDLFDDRTGLPR</sequence>
<reference evidence="2 3" key="1">
    <citation type="submission" date="2022-09" db="EMBL/GenBank/DDBJ databases">
        <title>Complete genome sequence of Janibacter terrae strain COS04-44, PCL-degrading bacteria isolated from oil spilled coast.</title>
        <authorList>
            <person name="Park H."/>
            <person name="Kim J.Y."/>
            <person name="An S.H."/>
            <person name="Lee C.M."/>
            <person name="Weon H.-Y."/>
        </authorList>
    </citation>
    <scope>NUCLEOTIDE SEQUENCE [LARGE SCALE GENOMIC DNA]</scope>
    <source>
        <strain evidence="2 3">COS04-44</strain>
    </source>
</reference>
<name>A0ABZ2FH63_9MICO</name>
<dbReference type="Pfam" id="PF07704">
    <property type="entry name" value="PSK_trans_fac"/>
    <property type="match status" value="1"/>
</dbReference>
<accession>A0ABZ2FH63</accession>
<dbReference type="RefSeq" id="WP_068327976.1">
    <property type="nucleotide sequence ID" value="NZ_CP104874.1"/>
</dbReference>
<dbReference type="InterPro" id="IPR011660">
    <property type="entry name" value="VapB-like"/>
</dbReference>
<evidence type="ECO:0000256" key="1">
    <source>
        <dbReference type="ARBA" id="ARBA00022649"/>
    </source>
</evidence>
<evidence type="ECO:0000313" key="3">
    <source>
        <dbReference type="Proteomes" id="UP001381003"/>
    </source>
</evidence>
<keyword evidence="3" id="KW-1185">Reference proteome</keyword>
<dbReference type="Proteomes" id="UP001381003">
    <property type="component" value="Chromosome"/>
</dbReference>
<proteinExistence type="predicted"/>
<keyword evidence="1" id="KW-1277">Toxin-antitoxin system</keyword>
<protein>
    <submittedName>
        <fullName evidence="2">Type II toxin-antitoxin system VapB family antitoxin</fullName>
    </submittedName>
</protein>